<comment type="caution">
    <text evidence="2">The sequence shown here is derived from an EMBL/GenBank/DDBJ whole genome shotgun (WGS) entry which is preliminary data.</text>
</comment>
<name>A0A645CJB5_9ZZZZ</name>
<evidence type="ECO:0000313" key="2">
    <source>
        <dbReference type="EMBL" id="MPM77047.1"/>
    </source>
</evidence>
<keyword evidence="1" id="KW-1133">Transmembrane helix</keyword>
<protein>
    <recommendedName>
        <fullName evidence="3">DUF2834 domain-containing protein</fullName>
    </recommendedName>
</protein>
<feature type="transmembrane region" description="Helical" evidence="1">
    <location>
        <begin position="44"/>
        <end position="65"/>
    </location>
</feature>
<gene>
    <name evidence="2" type="ORF">SDC9_124046</name>
</gene>
<feature type="transmembrane region" description="Helical" evidence="1">
    <location>
        <begin position="12"/>
        <end position="32"/>
    </location>
</feature>
<reference evidence="2" key="1">
    <citation type="submission" date="2019-08" db="EMBL/GenBank/DDBJ databases">
        <authorList>
            <person name="Kucharzyk K."/>
            <person name="Murdoch R.W."/>
            <person name="Higgins S."/>
            <person name="Loffler F."/>
        </authorList>
    </citation>
    <scope>NUCLEOTIDE SEQUENCE</scope>
</reference>
<evidence type="ECO:0008006" key="3">
    <source>
        <dbReference type="Google" id="ProtNLM"/>
    </source>
</evidence>
<sequence length="99" mass="11444">MMEHPLLIPKRYLLPLAIFGLVVVLLGAYMRIAHWNFGELSGNIVIDLGVVLSAIVWFIVITDIFRNRNKYSIFWVIGMILFGSITTIFYLIKRNEKTD</sequence>
<dbReference type="AlphaFoldDB" id="A0A645CJB5"/>
<proteinExistence type="predicted"/>
<organism evidence="2">
    <name type="scientific">bioreactor metagenome</name>
    <dbReference type="NCBI Taxonomy" id="1076179"/>
    <lineage>
        <taxon>unclassified sequences</taxon>
        <taxon>metagenomes</taxon>
        <taxon>ecological metagenomes</taxon>
    </lineage>
</organism>
<evidence type="ECO:0000256" key="1">
    <source>
        <dbReference type="SAM" id="Phobius"/>
    </source>
</evidence>
<dbReference type="EMBL" id="VSSQ01027677">
    <property type="protein sequence ID" value="MPM77047.1"/>
    <property type="molecule type" value="Genomic_DNA"/>
</dbReference>
<keyword evidence="1" id="KW-0472">Membrane</keyword>
<feature type="transmembrane region" description="Helical" evidence="1">
    <location>
        <begin position="72"/>
        <end position="92"/>
    </location>
</feature>
<accession>A0A645CJB5</accession>
<keyword evidence="1" id="KW-0812">Transmembrane</keyword>